<dbReference type="EMBL" id="LAZR01000275">
    <property type="protein sequence ID" value="KKN77662.1"/>
    <property type="molecule type" value="Genomic_DNA"/>
</dbReference>
<proteinExistence type="predicted"/>
<organism evidence="2">
    <name type="scientific">marine sediment metagenome</name>
    <dbReference type="NCBI Taxonomy" id="412755"/>
    <lineage>
        <taxon>unclassified sequences</taxon>
        <taxon>metagenomes</taxon>
        <taxon>ecological metagenomes</taxon>
    </lineage>
</organism>
<feature type="region of interest" description="Disordered" evidence="1">
    <location>
        <begin position="195"/>
        <end position="219"/>
    </location>
</feature>
<dbReference type="AlphaFoldDB" id="A0A0F9TRS9"/>
<gene>
    <name evidence="2" type="ORF">LCGC14_0357870</name>
</gene>
<comment type="caution">
    <text evidence="2">The sequence shown here is derived from an EMBL/GenBank/DDBJ whole genome shotgun (WGS) entry which is preliminary data.</text>
</comment>
<feature type="region of interest" description="Disordered" evidence="1">
    <location>
        <begin position="101"/>
        <end position="140"/>
    </location>
</feature>
<accession>A0A0F9TRS9</accession>
<name>A0A0F9TRS9_9ZZZZ</name>
<feature type="compositionally biased region" description="Pro residues" evidence="1">
    <location>
        <begin position="103"/>
        <end position="127"/>
    </location>
</feature>
<evidence type="ECO:0000256" key="1">
    <source>
        <dbReference type="SAM" id="MobiDB-lite"/>
    </source>
</evidence>
<reference evidence="2" key="1">
    <citation type="journal article" date="2015" name="Nature">
        <title>Complex archaea that bridge the gap between prokaryotes and eukaryotes.</title>
        <authorList>
            <person name="Spang A."/>
            <person name="Saw J.H."/>
            <person name="Jorgensen S.L."/>
            <person name="Zaremba-Niedzwiedzka K."/>
            <person name="Martijn J."/>
            <person name="Lind A.E."/>
            <person name="van Eijk R."/>
            <person name="Schleper C."/>
            <person name="Guy L."/>
            <person name="Ettema T.J."/>
        </authorList>
    </citation>
    <scope>NUCLEOTIDE SEQUENCE</scope>
</reference>
<evidence type="ECO:0000313" key="2">
    <source>
        <dbReference type="EMBL" id="KKN77662.1"/>
    </source>
</evidence>
<sequence>MNFAAVRAAPGNYIQLQVVVTDIQHRQGDFGAWASGKAQDGHGVIEDVSFAVAGKDRQGQPRVFPTALAVNHRINCAGKFDAKTNKMRIYFDSLVLGEAPAPKSYPPAGQPAQPTPPPQQATPPPRQPANAAPPARDATGVSIERQVCVKTVGVQAAASAEAEHPLTLREAAAWLTFYAHWIETGQFVFTESATLATQPSGPNPAYNPDGQEGDEDLPF</sequence>
<protein>
    <submittedName>
        <fullName evidence="2">Uncharacterized protein</fullName>
    </submittedName>
</protein>